<sequence length="161" mass="18000">MTQRVELATVMDRLAVDEVVTEYAVAVDDGDWEAYRGLFSPEGRADYRSAGGIEGDARQVAAWLEESMRLFSMRQHLIVNRRVAFGTLDQDTGDTARVRADYVNPMRFAADGAESAAPDFVCGGRYSFGLLRTYDGWRLSEVVVQEKWRRLPEPAKAGVSD</sequence>
<gene>
    <name evidence="2" type="ORF">M2283_008696</name>
</gene>
<feature type="domain" description="SnoaL-like" evidence="1">
    <location>
        <begin position="10"/>
        <end position="141"/>
    </location>
</feature>
<organism evidence="2 3">
    <name type="scientific">Streptomyces pseudovenezuelae</name>
    <dbReference type="NCBI Taxonomy" id="67350"/>
    <lineage>
        <taxon>Bacteria</taxon>
        <taxon>Bacillati</taxon>
        <taxon>Actinomycetota</taxon>
        <taxon>Actinomycetes</taxon>
        <taxon>Kitasatosporales</taxon>
        <taxon>Streptomycetaceae</taxon>
        <taxon>Streptomyces</taxon>
        <taxon>Streptomyces aurantiacus group</taxon>
    </lineage>
</organism>
<dbReference type="EMBL" id="JARXVH010000022">
    <property type="protein sequence ID" value="MDH6221350.1"/>
    <property type="molecule type" value="Genomic_DNA"/>
</dbReference>
<name>A0ABT6LZU3_9ACTN</name>
<dbReference type="InterPro" id="IPR032710">
    <property type="entry name" value="NTF2-like_dom_sf"/>
</dbReference>
<evidence type="ECO:0000313" key="3">
    <source>
        <dbReference type="Proteomes" id="UP001160499"/>
    </source>
</evidence>
<evidence type="ECO:0000259" key="1">
    <source>
        <dbReference type="Pfam" id="PF13577"/>
    </source>
</evidence>
<dbReference type="Pfam" id="PF13577">
    <property type="entry name" value="SnoaL_4"/>
    <property type="match status" value="1"/>
</dbReference>
<dbReference type="InterPro" id="IPR037401">
    <property type="entry name" value="SnoaL-like"/>
</dbReference>
<reference evidence="2 3" key="1">
    <citation type="submission" date="2023-04" db="EMBL/GenBank/DDBJ databases">
        <title>Forest soil microbial communities from Buena Vista Peninsula, Colon Province, Panama.</title>
        <authorList>
            <person name="Bouskill N."/>
        </authorList>
    </citation>
    <scope>NUCLEOTIDE SEQUENCE [LARGE SCALE GENOMIC DNA]</scope>
    <source>
        <strain evidence="2 3">GGS1</strain>
    </source>
</reference>
<accession>A0ABT6LZU3</accession>
<proteinExistence type="predicted"/>
<protein>
    <recommendedName>
        <fullName evidence="1">SnoaL-like domain-containing protein</fullName>
    </recommendedName>
</protein>
<keyword evidence="3" id="KW-1185">Reference proteome</keyword>
<dbReference type="Gene3D" id="3.10.450.50">
    <property type="match status" value="1"/>
</dbReference>
<comment type="caution">
    <text evidence="2">The sequence shown here is derived from an EMBL/GenBank/DDBJ whole genome shotgun (WGS) entry which is preliminary data.</text>
</comment>
<dbReference type="Proteomes" id="UP001160499">
    <property type="component" value="Unassembled WGS sequence"/>
</dbReference>
<dbReference type="RefSeq" id="WP_280882087.1">
    <property type="nucleotide sequence ID" value="NZ_JARXVH010000022.1"/>
</dbReference>
<evidence type="ECO:0000313" key="2">
    <source>
        <dbReference type="EMBL" id="MDH6221350.1"/>
    </source>
</evidence>
<dbReference type="SUPFAM" id="SSF54427">
    <property type="entry name" value="NTF2-like"/>
    <property type="match status" value="1"/>
</dbReference>